<evidence type="ECO:0000313" key="7">
    <source>
        <dbReference type="Proteomes" id="UP001162880"/>
    </source>
</evidence>
<keyword evidence="3" id="KW-0238">DNA-binding</keyword>
<evidence type="ECO:0000313" key="6">
    <source>
        <dbReference type="EMBL" id="MCJ2179403.1"/>
    </source>
</evidence>
<dbReference type="Proteomes" id="UP001162880">
    <property type="component" value="Unassembled WGS sequence"/>
</dbReference>
<comment type="similarity">
    <text evidence="1">Belongs to the LysR transcriptional regulatory family.</text>
</comment>
<protein>
    <submittedName>
        <fullName evidence="6">LysR substrate-binding domain-containing protein</fullName>
    </submittedName>
</protein>
<dbReference type="SUPFAM" id="SSF53850">
    <property type="entry name" value="Periplasmic binding protein-like II"/>
    <property type="match status" value="1"/>
</dbReference>
<dbReference type="PANTHER" id="PTHR30126:SF94">
    <property type="entry name" value="LYSR FAMILY TRANSCRIPTIONAL REGULATOR"/>
    <property type="match status" value="1"/>
</dbReference>
<keyword evidence="7" id="KW-1185">Reference proteome</keyword>
<dbReference type="Gene3D" id="3.40.190.290">
    <property type="match status" value="1"/>
</dbReference>
<proteinExistence type="inferred from homology"/>
<dbReference type="EMBL" id="JALHLE010000018">
    <property type="protein sequence ID" value="MCJ2179403.1"/>
    <property type="molecule type" value="Genomic_DNA"/>
</dbReference>
<dbReference type="Pfam" id="PF03466">
    <property type="entry name" value="LysR_substrate"/>
    <property type="match status" value="1"/>
</dbReference>
<comment type="caution">
    <text evidence="6">The sequence shown here is derived from an EMBL/GenBank/DDBJ whole genome shotgun (WGS) entry which is preliminary data.</text>
</comment>
<accession>A0ABT0B3C1</accession>
<evidence type="ECO:0000256" key="1">
    <source>
        <dbReference type="ARBA" id="ARBA00009437"/>
    </source>
</evidence>
<keyword evidence="4" id="KW-0804">Transcription</keyword>
<gene>
    <name evidence="6" type="ORF">MTR64_12550</name>
</gene>
<dbReference type="InterPro" id="IPR005119">
    <property type="entry name" value="LysR_subst-bd"/>
</dbReference>
<organism evidence="6 7">
    <name type="scientific">Novosphingobium album</name>
    <name type="common">ex Hu et al. 2023</name>
    <dbReference type="NCBI Taxonomy" id="2930093"/>
    <lineage>
        <taxon>Bacteria</taxon>
        <taxon>Pseudomonadati</taxon>
        <taxon>Pseudomonadota</taxon>
        <taxon>Alphaproteobacteria</taxon>
        <taxon>Sphingomonadales</taxon>
        <taxon>Sphingomonadaceae</taxon>
        <taxon>Novosphingobium</taxon>
    </lineage>
</organism>
<evidence type="ECO:0000256" key="3">
    <source>
        <dbReference type="ARBA" id="ARBA00023125"/>
    </source>
</evidence>
<evidence type="ECO:0000256" key="2">
    <source>
        <dbReference type="ARBA" id="ARBA00023015"/>
    </source>
</evidence>
<sequence length="118" mass="13528">MGGRQAWGIDDVLTERWVVREKGSDTGQTLATAMRLYLSRWRIGMEHQQIEAILEMVAVSSLIGCFSRVAAQPLISRRRLVEIKVPELELQRRFYVMTHKAKYFTAGIRAFLDICEGV</sequence>
<evidence type="ECO:0000256" key="4">
    <source>
        <dbReference type="ARBA" id="ARBA00023163"/>
    </source>
</evidence>
<reference evidence="6" key="1">
    <citation type="submission" date="2022-03" db="EMBL/GenBank/DDBJ databases">
        <title>Identification of a novel bacterium isolated from mangrove sediments.</title>
        <authorList>
            <person name="Pan X."/>
        </authorList>
    </citation>
    <scope>NUCLEOTIDE SEQUENCE</scope>
    <source>
        <strain evidence="6">B2580</strain>
    </source>
</reference>
<evidence type="ECO:0000259" key="5">
    <source>
        <dbReference type="Pfam" id="PF03466"/>
    </source>
</evidence>
<dbReference type="PANTHER" id="PTHR30126">
    <property type="entry name" value="HTH-TYPE TRANSCRIPTIONAL REGULATOR"/>
    <property type="match status" value="1"/>
</dbReference>
<name>A0ABT0B3C1_9SPHN</name>
<keyword evidence="2" id="KW-0805">Transcription regulation</keyword>
<feature type="domain" description="LysR substrate-binding" evidence="5">
    <location>
        <begin position="4"/>
        <end position="115"/>
    </location>
</feature>